<dbReference type="InterPro" id="IPR045274">
    <property type="entry name" value="WAK-like"/>
</dbReference>
<evidence type="ECO:0000256" key="1">
    <source>
        <dbReference type="ARBA" id="ARBA00004479"/>
    </source>
</evidence>
<keyword evidence="10 16" id="KW-0472">Membrane</keyword>
<feature type="transmembrane region" description="Helical" evidence="16">
    <location>
        <begin position="345"/>
        <end position="367"/>
    </location>
</feature>
<dbReference type="FunCoup" id="A0A7N2N044">
    <property type="interactions" value="525"/>
</dbReference>
<evidence type="ECO:0000256" key="16">
    <source>
        <dbReference type="SAM" id="Phobius"/>
    </source>
</evidence>
<feature type="domain" description="Protein kinase" evidence="18">
    <location>
        <begin position="421"/>
        <end position="694"/>
    </location>
</feature>
<evidence type="ECO:0000256" key="8">
    <source>
        <dbReference type="ARBA" id="ARBA00022840"/>
    </source>
</evidence>
<feature type="signal peptide" evidence="17">
    <location>
        <begin position="1"/>
        <end position="20"/>
    </location>
</feature>
<name>A0A7N2N044_QUELO</name>
<keyword evidence="11" id="KW-1015">Disulfide bond</keyword>
<feature type="coiled-coil region" evidence="15">
    <location>
        <begin position="1064"/>
        <end position="1098"/>
    </location>
</feature>
<keyword evidence="8" id="KW-0067">ATP-binding</keyword>
<dbReference type="GO" id="GO:0007166">
    <property type="term" value="P:cell surface receptor signaling pathway"/>
    <property type="evidence" value="ECO:0007669"/>
    <property type="project" value="InterPro"/>
</dbReference>
<dbReference type="CDD" id="cd00054">
    <property type="entry name" value="EGF_CA"/>
    <property type="match status" value="1"/>
</dbReference>
<dbReference type="InterPro" id="IPR013695">
    <property type="entry name" value="WAK"/>
</dbReference>
<evidence type="ECO:0000256" key="3">
    <source>
        <dbReference type="ARBA" id="ARBA00022679"/>
    </source>
</evidence>
<keyword evidence="5 17" id="KW-0732">Signal</keyword>
<dbReference type="Pfam" id="PF07714">
    <property type="entry name" value="PK_Tyr_Ser-Thr"/>
    <property type="match status" value="1"/>
</dbReference>
<accession>A0A7N2N044</accession>
<comment type="subcellular location">
    <subcellularLocation>
        <location evidence="1">Membrane</location>
        <topology evidence="1">Single-pass type I membrane protein</topology>
    </subcellularLocation>
</comment>
<evidence type="ECO:0000256" key="7">
    <source>
        <dbReference type="ARBA" id="ARBA00022777"/>
    </source>
</evidence>
<protein>
    <recommendedName>
        <fullName evidence="18">Protein kinase domain-containing protein</fullName>
    </recommendedName>
</protein>
<keyword evidence="20" id="KW-1185">Reference proteome</keyword>
<feature type="chain" id="PRO_5029774993" description="Protein kinase domain-containing protein" evidence="17">
    <location>
        <begin position="21"/>
        <end position="1219"/>
    </location>
</feature>
<dbReference type="FunFam" id="1.10.510.10:FF:000084">
    <property type="entry name" value="Wall-associated receptor kinase 2"/>
    <property type="match status" value="1"/>
</dbReference>
<keyword evidence="7" id="KW-0418">Kinase</keyword>
<dbReference type="InterPro" id="IPR004265">
    <property type="entry name" value="Dirigent"/>
</dbReference>
<evidence type="ECO:0000313" key="19">
    <source>
        <dbReference type="EnsemblPlants" id="QL11p048495:mrna"/>
    </source>
</evidence>
<keyword evidence="2" id="KW-0723">Serine/threonine-protein kinase</keyword>
<dbReference type="Pfam" id="PF13947">
    <property type="entry name" value="GUB_WAK_bind"/>
    <property type="match status" value="1"/>
</dbReference>
<evidence type="ECO:0000256" key="9">
    <source>
        <dbReference type="ARBA" id="ARBA00022989"/>
    </source>
</evidence>
<evidence type="ECO:0000256" key="12">
    <source>
        <dbReference type="ARBA" id="ARBA00023180"/>
    </source>
</evidence>
<evidence type="ECO:0000256" key="15">
    <source>
        <dbReference type="SAM" id="Coils"/>
    </source>
</evidence>
<dbReference type="FunFam" id="3.30.200.20:FF:000043">
    <property type="entry name" value="Wall-associated receptor kinase 2"/>
    <property type="match status" value="1"/>
</dbReference>
<dbReference type="PANTHER" id="PTHR27005:SF280">
    <property type="entry name" value="WALL-ASSOCIATED RECEPTOR KINASE-LIKE 8"/>
    <property type="match status" value="1"/>
</dbReference>
<keyword evidence="9 16" id="KW-1133">Transmembrane helix</keyword>
<evidence type="ECO:0000256" key="14">
    <source>
        <dbReference type="ARBA" id="ARBA00047951"/>
    </source>
</evidence>
<keyword evidence="3" id="KW-0808">Transferase</keyword>
<evidence type="ECO:0000259" key="18">
    <source>
        <dbReference type="PROSITE" id="PS50011"/>
    </source>
</evidence>
<keyword evidence="4 16" id="KW-0812">Transmembrane</keyword>
<comment type="catalytic activity">
    <reaction evidence="13">
        <text>L-seryl-[protein] + ATP = O-phospho-L-seryl-[protein] + ADP + H(+)</text>
        <dbReference type="Rhea" id="RHEA:17989"/>
        <dbReference type="Rhea" id="RHEA-COMP:9863"/>
        <dbReference type="Rhea" id="RHEA-COMP:11604"/>
        <dbReference type="ChEBI" id="CHEBI:15378"/>
        <dbReference type="ChEBI" id="CHEBI:29999"/>
        <dbReference type="ChEBI" id="CHEBI:30616"/>
        <dbReference type="ChEBI" id="CHEBI:83421"/>
        <dbReference type="ChEBI" id="CHEBI:456216"/>
    </reaction>
</comment>
<keyword evidence="6" id="KW-0547">Nucleotide-binding</keyword>
<dbReference type="InterPro" id="IPR001245">
    <property type="entry name" value="Ser-Thr/Tyr_kinase_cat_dom"/>
</dbReference>
<dbReference type="PANTHER" id="PTHR27005">
    <property type="entry name" value="WALL-ASSOCIATED RECEPTOR KINASE-LIKE 21"/>
    <property type="match status" value="1"/>
</dbReference>
<dbReference type="InterPro" id="IPR000719">
    <property type="entry name" value="Prot_kinase_dom"/>
</dbReference>
<evidence type="ECO:0000256" key="10">
    <source>
        <dbReference type="ARBA" id="ARBA00023136"/>
    </source>
</evidence>
<evidence type="ECO:0000256" key="6">
    <source>
        <dbReference type="ARBA" id="ARBA00022741"/>
    </source>
</evidence>
<evidence type="ECO:0000256" key="5">
    <source>
        <dbReference type="ARBA" id="ARBA00022729"/>
    </source>
</evidence>
<keyword evidence="15" id="KW-0175">Coiled coil</keyword>
<dbReference type="InterPro" id="IPR008271">
    <property type="entry name" value="Ser/Thr_kinase_AS"/>
</dbReference>
<evidence type="ECO:0000256" key="11">
    <source>
        <dbReference type="ARBA" id="ARBA00023157"/>
    </source>
</evidence>
<dbReference type="GO" id="GO:0005524">
    <property type="term" value="F:ATP binding"/>
    <property type="evidence" value="ECO:0007669"/>
    <property type="project" value="UniProtKB-KW"/>
</dbReference>
<dbReference type="GO" id="GO:0030247">
    <property type="term" value="F:polysaccharide binding"/>
    <property type="evidence" value="ECO:0007669"/>
    <property type="project" value="InterPro"/>
</dbReference>
<dbReference type="Proteomes" id="UP000594261">
    <property type="component" value="Chromosome 11"/>
</dbReference>
<evidence type="ECO:0000256" key="17">
    <source>
        <dbReference type="SAM" id="SignalP"/>
    </source>
</evidence>
<dbReference type="EMBL" id="LRBV02000011">
    <property type="status" value="NOT_ANNOTATED_CDS"/>
    <property type="molecule type" value="Genomic_DNA"/>
</dbReference>
<comment type="catalytic activity">
    <reaction evidence="14">
        <text>L-threonyl-[protein] + ATP = O-phospho-L-threonyl-[protein] + ADP + H(+)</text>
        <dbReference type="Rhea" id="RHEA:46608"/>
        <dbReference type="Rhea" id="RHEA-COMP:11060"/>
        <dbReference type="Rhea" id="RHEA-COMP:11605"/>
        <dbReference type="ChEBI" id="CHEBI:15378"/>
        <dbReference type="ChEBI" id="CHEBI:30013"/>
        <dbReference type="ChEBI" id="CHEBI:30616"/>
        <dbReference type="ChEBI" id="CHEBI:61977"/>
        <dbReference type="ChEBI" id="CHEBI:456216"/>
    </reaction>
</comment>
<organism evidence="19 20">
    <name type="scientific">Quercus lobata</name>
    <name type="common">Valley oak</name>
    <dbReference type="NCBI Taxonomy" id="97700"/>
    <lineage>
        <taxon>Eukaryota</taxon>
        <taxon>Viridiplantae</taxon>
        <taxon>Streptophyta</taxon>
        <taxon>Embryophyta</taxon>
        <taxon>Tracheophyta</taxon>
        <taxon>Spermatophyta</taxon>
        <taxon>Magnoliopsida</taxon>
        <taxon>eudicotyledons</taxon>
        <taxon>Gunneridae</taxon>
        <taxon>Pentapetalae</taxon>
        <taxon>rosids</taxon>
        <taxon>fabids</taxon>
        <taxon>Fagales</taxon>
        <taxon>Fagaceae</taxon>
        <taxon>Quercus</taxon>
    </lineage>
</organism>
<evidence type="ECO:0000256" key="2">
    <source>
        <dbReference type="ARBA" id="ARBA00022527"/>
    </source>
</evidence>
<reference evidence="19 20" key="1">
    <citation type="journal article" date="2016" name="G3 (Bethesda)">
        <title>First Draft Assembly and Annotation of the Genome of a California Endemic Oak Quercus lobata Nee (Fagaceae).</title>
        <authorList>
            <person name="Sork V.L."/>
            <person name="Fitz-Gibbon S.T."/>
            <person name="Puiu D."/>
            <person name="Crepeau M."/>
            <person name="Gugger P.F."/>
            <person name="Sherman R."/>
            <person name="Stevens K."/>
            <person name="Langley C.H."/>
            <person name="Pellegrini M."/>
            <person name="Salzberg S.L."/>
        </authorList>
    </citation>
    <scope>NUCLEOTIDE SEQUENCE [LARGE SCALE GENOMIC DNA]</scope>
    <source>
        <strain evidence="19 20">cv. SW786</strain>
    </source>
</reference>
<dbReference type="PROSITE" id="PS50011">
    <property type="entry name" value="PROTEIN_KINASE_DOM"/>
    <property type="match status" value="1"/>
</dbReference>
<proteinExistence type="predicted"/>
<dbReference type="InParanoid" id="A0A7N2N044"/>
<evidence type="ECO:0000256" key="13">
    <source>
        <dbReference type="ARBA" id="ARBA00047558"/>
    </source>
</evidence>
<dbReference type="SUPFAM" id="SSF56112">
    <property type="entry name" value="Protein kinase-like (PK-like)"/>
    <property type="match status" value="1"/>
</dbReference>
<dbReference type="Gene3D" id="3.30.200.20">
    <property type="entry name" value="Phosphorylase Kinase, domain 1"/>
    <property type="match status" value="1"/>
</dbReference>
<dbReference type="AlphaFoldDB" id="A0A7N2N044"/>
<dbReference type="PROSITE" id="PS00108">
    <property type="entry name" value="PROTEIN_KINASE_ST"/>
    <property type="match status" value="1"/>
</dbReference>
<reference evidence="19" key="2">
    <citation type="submission" date="2021-01" db="UniProtKB">
        <authorList>
            <consortium name="EnsemblPlants"/>
        </authorList>
    </citation>
    <scope>IDENTIFICATION</scope>
</reference>
<dbReference type="InterPro" id="IPR011009">
    <property type="entry name" value="Kinase-like_dom_sf"/>
</dbReference>
<keyword evidence="12" id="KW-0325">Glycoprotein</keyword>
<dbReference type="Pfam" id="PF03018">
    <property type="entry name" value="Dirigent"/>
    <property type="match status" value="1"/>
</dbReference>
<evidence type="ECO:0000256" key="4">
    <source>
        <dbReference type="ARBA" id="ARBA00022692"/>
    </source>
</evidence>
<dbReference type="Gene3D" id="2.10.25.10">
    <property type="entry name" value="Laminin"/>
    <property type="match status" value="2"/>
</dbReference>
<dbReference type="InterPro" id="IPR025287">
    <property type="entry name" value="WAK_GUB"/>
</dbReference>
<sequence>MGMAVGMMFLLWSMNVFIKAVDLGNSSCSGACGRVTIPYPFGIEPGCYIDDSFAIDCKNTTLIGSPKPFLRRLDLEVLDISFKGKLRVNYPMSWWCPKSGTKNATKSLPNVSLASSPFVFSKLKNIFVAMGCGNVAYLLSTSSYSSSSFNIYGGCMSVCEKDGDPIQSNGSSCNGIDCCKTTIPSDLNVFKASISLKTVEFQWAKDCNYASVVDQMWFEENVTNHFEVRNMSHVPVVLNWEINANLSSLIMGSNSSHSTCRFANGSSLLGNMSSSTFKCTCDSGFEGNPYLVDGCQDIDECADPKSCGFSYLRYGYGYRCVNVPGEYYCIFVSSSIYERKSRNKIIIIGISTGIGLLFLFIGGWWSYKVVKKRKNIKRKEKFFKRNGGLLLQQQLSSSEVTVEKNTKLFNSKDLEKATDNFNVNRILGQGGQGTVYKGMLIDGKIVAIKKSKVIDEGKLEEFVNEVVILSQINHRNVVKLLGCCLETEVPLLVYEFIPNGTLSQYLNEQNEEFPATWDMRLRIATEVAGALFYLHSAASTPIYHRDIKTTNILLDDKYRAKVADFGTSRSIAVDQTHLTTVVQGTFGYLDPEYFQSSQFTEKSDVYSFGVVLVELLTGEKAISSTRTKECRSLATYFIHSMEENNLFDIIDAQVMKEAKQEEIIAVANLAKMCLNMKGKKRPTMKEVAMQLEAVKTLQKTPNVQQNHEEVEYARTEMYEQWDAVSTSTMSGKNPGAVEVAEASKTKKSPTFFGLVNIFDDPLTEGPEPTSKLVGRAQALYGSAGQQEVGLLLARNLVSTVGCYSLVAPFIPLSSFVWMSKGIWKVLLGRRHLKSIQKRFQFPGGVVTRLPRPNEKAYSFAHVSNRPTLEERYQGRGQASPKFVLTIDDFDDLVDPLHLYECCLGPEPSAFVLKKIAREEKKMATRYSKDKYAHVKSLKNEPLSLLTPGSKKLKLDKGKDETPTHLSFFDTPSSPMPSLEMMAFTPPTTLSKGKGKVGKSVWEDPATALGRAHNIIIDNELRGLSSIPSHELVLGESLRLTTDYLSSEEKVVVANSKVDLIKAESSKLRKDLIEAMDQATKAKEKVKELKDALKVEKKLVIQKDKKVQAALLKTDEEHEKVITTFLESDRFFDLQFMQYFKGFELLCRWMMKHHNPVANLANLDFEVIDTKIFANETKEKEDEIVVNAGNATEGDGTIVGGAADETHMDDGHIEEIVNAP</sequence>
<dbReference type="Gramene" id="QL11p048495:mrna">
    <property type="protein sequence ID" value="QL11p048495:mrna"/>
    <property type="gene ID" value="QL11p048495"/>
</dbReference>
<dbReference type="Pfam" id="PF08488">
    <property type="entry name" value="WAK"/>
    <property type="match status" value="1"/>
</dbReference>
<dbReference type="SMART" id="SM00220">
    <property type="entry name" value="S_TKc"/>
    <property type="match status" value="1"/>
</dbReference>
<evidence type="ECO:0000313" key="20">
    <source>
        <dbReference type="Proteomes" id="UP000594261"/>
    </source>
</evidence>
<dbReference type="Gene3D" id="1.10.510.10">
    <property type="entry name" value="Transferase(Phosphotransferase) domain 1"/>
    <property type="match status" value="1"/>
</dbReference>
<dbReference type="EnsemblPlants" id="QL11p048495:mrna">
    <property type="protein sequence ID" value="QL11p048495:mrna"/>
    <property type="gene ID" value="QL11p048495"/>
</dbReference>
<dbReference type="GO" id="GO:0004674">
    <property type="term" value="F:protein serine/threonine kinase activity"/>
    <property type="evidence" value="ECO:0007669"/>
    <property type="project" value="UniProtKB-KW"/>
</dbReference>
<dbReference type="GO" id="GO:0005886">
    <property type="term" value="C:plasma membrane"/>
    <property type="evidence" value="ECO:0007669"/>
    <property type="project" value="TreeGrafter"/>
</dbReference>